<keyword evidence="3 5" id="KW-1005">Bacterial flagellum biogenesis</keyword>
<evidence type="ECO:0000256" key="2">
    <source>
        <dbReference type="ARBA" id="ARBA00016013"/>
    </source>
</evidence>
<dbReference type="Pfam" id="PF13860">
    <property type="entry name" value="FlgD_ig"/>
    <property type="match status" value="1"/>
</dbReference>
<dbReference type="Pfam" id="PF03963">
    <property type="entry name" value="FlgD"/>
    <property type="match status" value="1"/>
</dbReference>
<feature type="compositionally biased region" description="Polar residues" evidence="6">
    <location>
        <begin position="1"/>
        <end position="13"/>
    </location>
</feature>
<evidence type="ECO:0000313" key="9">
    <source>
        <dbReference type="EMBL" id="BBO79800.1"/>
    </source>
</evidence>
<accession>A0A5K7ZMT0</accession>
<evidence type="ECO:0000256" key="5">
    <source>
        <dbReference type="RuleBase" id="RU362076"/>
    </source>
</evidence>
<dbReference type="KEGG" id="dov:DSCO28_03660"/>
<evidence type="ECO:0000256" key="6">
    <source>
        <dbReference type="SAM" id="MobiDB-lite"/>
    </source>
</evidence>
<evidence type="ECO:0000256" key="4">
    <source>
        <dbReference type="ARBA" id="ARBA00024746"/>
    </source>
</evidence>
<feature type="region of interest" description="Disordered" evidence="6">
    <location>
        <begin position="1"/>
        <end position="24"/>
    </location>
</feature>
<dbReference type="Gene3D" id="2.60.40.4070">
    <property type="match status" value="1"/>
</dbReference>
<sequence length="228" mass="24267">MSVMSVSEVYSQASTSTSSDEDETVMGKDDFLTLLVAQLQNQDPLNPSDSTEFTAQLAQFSSLEQLQNINDALSDFEVYQSTLNNIQASNFIGKTITASGDTLTVEDGVANDIAFELEESSTSVYIQIYDASGTYVGDIDAGAMAAGQQTVSWDATDDNGTAVDDGVYTYSIMAVDADGNSVTTTSYVTGMVTGIDYESGETLLLIGDQEVAISSMIRVEETSTDDNV</sequence>
<reference evidence="9 10" key="1">
    <citation type="submission" date="2019-11" db="EMBL/GenBank/DDBJ databases">
        <title>Comparative genomics of hydrocarbon-degrading Desulfosarcina strains.</title>
        <authorList>
            <person name="Watanabe M."/>
            <person name="Kojima H."/>
            <person name="Fukui M."/>
        </authorList>
    </citation>
    <scope>NUCLEOTIDE SEQUENCE [LARGE SCALE GENOMIC DNA]</scope>
    <source>
        <strain evidence="9 10">28bB2T</strain>
    </source>
</reference>
<dbReference type="GO" id="GO:0044781">
    <property type="term" value="P:bacterial-type flagellum organization"/>
    <property type="evidence" value="ECO:0007669"/>
    <property type="project" value="UniProtKB-UniRule"/>
</dbReference>
<feature type="domain" description="FlgD Tudor-like" evidence="8">
    <location>
        <begin position="85"/>
        <end position="214"/>
    </location>
</feature>
<dbReference type="InterPro" id="IPR005648">
    <property type="entry name" value="FlgD"/>
</dbReference>
<evidence type="ECO:0000259" key="7">
    <source>
        <dbReference type="Pfam" id="PF13860"/>
    </source>
</evidence>
<protein>
    <recommendedName>
        <fullName evidence="2 5">Basal-body rod modification protein FlgD</fullName>
    </recommendedName>
</protein>
<dbReference type="AlphaFoldDB" id="A0A5K7ZMT0"/>
<feature type="domain" description="FlgD/Vpr Ig-like" evidence="7">
    <location>
        <begin position="100"/>
        <end position="177"/>
    </location>
</feature>
<evidence type="ECO:0000256" key="1">
    <source>
        <dbReference type="ARBA" id="ARBA00010577"/>
    </source>
</evidence>
<evidence type="ECO:0000259" key="8">
    <source>
        <dbReference type="Pfam" id="PF13861"/>
    </source>
</evidence>
<dbReference type="InterPro" id="IPR025965">
    <property type="entry name" value="FlgD/Vpr_Ig-like"/>
</dbReference>
<gene>
    <name evidence="9" type="primary">flgD</name>
    <name evidence="9" type="ORF">DSCO28_03660</name>
</gene>
<evidence type="ECO:0000256" key="3">
    <source>
        <dbReference type="ARBA" id="ARBA00022795"/>
    </source>
</evidence>
<dbReference type="InterPro" id="IPR025963">
    <property type="entry name" value="FLgD_Tudor"/>
</dbReference>
<organism evidence="9 10">
    <name type="scientific">Desulfosarcina ovata subsp. sediminis</name>
    <dbReference type="NCBI Taxonomy" id="885957"/>
    <lineage>
        <taxon>Bacteria</taxon>
        <taxon>Pseudomonadati</taxon>
        <taxon>Thermodesulfobacteriota</taxon>
        <taxon>Desulfobacteria</taxon>
        <taxon>Desulfobacterales</taxon>
        <taxon>Desulfosarcinaceae</taxon>
        <taxon>Desulfosarcina</taxon>
    </lineage>
</organism>
<dbReference type="Pfam" id="PF13861">
    <property type="entry name" value="FLgD_tudor"/>
    <property type="match status" value="1"/>
</dbReference>
<comment type="function">
    <text evidence="4 5">Required for flagellar hook formation. May act as a scaffolding protein.</text>
</comment>
<proteinExistence type="inferred from homology"/>
<dbReference type="Gene3D" id="2.30.30.910">
    <property type="match status" value="1"/>
</dbReference>
<dbReference type="Proteomes" id="UP000425960">
    <property type="component" value="Chromosome"/>
</dbReference>
<name>A0A5K7ZMT0_9BACT</name>
<dbReference type="EMBL" id="AP021876">
    <property type="protein sequence ID" value="BBO79800.1"/>
    <property type="molecule type" value="Genomic_DNA"/>
</dbReference>
<evidence type="ECO:0000313" key="10">
    <source>
        <dbReference type="Proteomes" id="UP000425960"/>
    </source>
</evidence>
<comment type="similarity">
    <text evidence="1 5">Belongs to the FlgD family.</text>
</comment>